<dbReference type="OrthoDB" id="9942336at2"/>
<dbReference type="EMBL" id="MSCO01000001">
    <property type="protein sequence ID" value="PQJ88966.1"/>
    <property type="molecule type" value="Genomic_DNA"/>
</dbReference>
<dbReference type="AlphaFoldDB" id="A0A2S7XCY5"/>
<keyword evidence="1" id="KW-0472">Membrane</keyword>
<feature type="transmembrane region" description="Helical" evidence="1">
    <location>
        <begin position="23"/>
        <end position="41"/>
    </location>
</feature>
<feature type="transmembrane region" description="Helical" evidence="1">
    <location>
        <begin position="119"/>
        <end position="137"/>
    </location>
</feature>
<accession>A0A2S7XCY5</accession>
<gene>
    <name evidence="2" type="ORF">BTO22_04930</name>
</gene>
<keyword evidence="1" id="KW-1133">Transmembrane helix</keyword>
<feature type="transmembrane region" description="Helical" evidence="1">
    <location>
        <begin position="93"/>
        <end position="113"/>
    </location>
</feature>
<feature type="transmembrane region" description="Helical" evidence="1">
    <location>
        <begin position="47"/>
        <end position="66"/>
    </location>
</feature>
<comment type="caution">
    <text evidence="2">The sequence shown here is derived from an EMBL/GenBank/DDBJ whole genome shotgun (WGS) entry which is preliminary data.</text>
</comment>
<keyword evidence="1" id="KW-0812">Transmembrane</keyword>
<evidence type="ECO:0000256" key="1">
    <source>
        <dbReference type="SAM" id="Phobius"/>
    </source>
</evidence>
<name>A0A2S7XCY5_9GAMM</name>
<evidence type="ECO:0000313" key="3">
    <source>
        <dbReference type="Proteomes" id="UP000239263"/>
    </source>
</evidence>
<organism evidence="2 3">
    <name type="scientific">Aliivibrio sifiae</name>
    <dbReference type="NCBI Taxonomy" id="566293"/>
    <lineage>
        <taxon>Bacteria</taxon>
        <taxon>Pseudomonadati</taxon>
        <taxon>Pseudomonadota</taxon>
        <taxon>Gammaproteobacteria</taxon>
        <taxon>Vibrionales</taxon>
        <taxon>Vibrionaceae</taxon>
        <taxon>Aliivibrio</taxon>
    </lineage>
</organism>
<proteinExistence type="predicted"/>
<protein>
    <submittedName>
        <fullName evidence="2">Uncharacterized protein</fullName>
    </submittedName>
</protein>
<evidence type="ECO:0000313" key="2">
    <source>
        <dbReference type="EMBL" id="PQJ88966.1"/>
    </source>
</evidence>
<dbReference type="RefSeq" id="WP_105054535.1">
    <property type="nucleotide sequence ID" value="NZ_CAWNRT010000001.1"/>
</dbReference>
<dbReference type="Proteomes" id="UP000239263">
    <property type="component" value="Unassembled WGS sequence"/>
</dbReference>
<reference evidence="2 3" key="1">
    <citation type="submission" date="2016-12" db="EMBL/GenBank/DDBJ databases">
        <title>Diversity of luminous bacteria.</title>
        <authorList>
            <person name="Yoshizawa S."/>
            <person name="Kogure K."/>
        </authorList>
    </citation>
    <scope>NUCLEOTIDE SEQUENCE [LARGE SCALE GENOMIC DNA]</scope>
    <source>
        <strain evidence="2 3">ATCC 33715</strain>
    </source>
</reference>
<sequence length="146" mass="17338">MKTNNLKNISLKEVKNILTSKNFWRYLIAAALITFCIDSLLQHRNYFGFIEFRPFILVIMFPLFFLSTKNHNEPIKTAEEKSLDLKRWEIRNLARYEFIIILLIIFLFVPLTFFSQYTAFVNIIKGSIIMLAIGWLLKKNNNINQK</sequence>